<keyword evidence="2" id="KW-0012">Acyltransferase</keyword>
<dbReference type="PANTHER" id="PTHR43877">
    <property type="entry name" value="AMINOALKYLPHOSPHONATE N-ACETYLTRANSFERASE-RELATED-RELATED"/>
    <property type="match status" value="1"/>
</dbReference>
<dbReference type="InterPro" id="IPR050832">
    <property type="entry name" value="Bact_Acetyltransf"/>
</dbReference>
<dbReference type="PROSITE" id="PS51186">
    <property type="entry name" value="GNAT"/>
    <property type="match status" value="1"/>
</dbReference>
<reference evidence="4 5" key="1">
    <citation type="journal article" date="2020" name="Int. J. Syst. Evol. Microbiol.">
        <title>Novel acetic acid bacteria from cider fermentations: Acetobacter conturbans sp. nov. and Acetobacter fallax sp. nov.</title>
        <authorList>
            <person name="Sombolestani A.S."/>
            <person name="Cleenwerck I."/>
            <person name="Cnockaert M."/>
            <person name="Borremans W."/>
            <person name="Wieme A.D."/>
            <person name="De Vuyst L."/>
            <person name="Vandamme P."/>
        </authorList>
    </citation>
    <scope>NUCLEOTIDE SEQUENCE [LARGE SCALE GENOMIC DNA]</scope>
    <source>
        <strain evidence="4 5">LMG 30640</strain>
    </source>
</reference>
<dbReference type="EMBL" id="WOTB01000036">
    <property type="protein sequence ID" value="NHN86503.1"/>
    <property type="molecule type" value="Genomic_DNA"/>
</dbReference>
<evidence type="ECO:0000256" key="2">
    <source>
        <dbReference type="ARBA" id="ARBA00023315"/>
    </source>
</evidence>
<evidence type="ECO:0000313" key="5">
    <source>
        <dbReference type="Proteomes" id="UP000635278"/>
    </source>
</evidence>
<keyword evidence="1" id="KW-0808">Transferase</keyword>
<comment type="caution">
    <text evidence="4">The sequence shown here is derived from an EMBL/GenBank/DDBJ whole genome shotgun (WGS) entry which is preliminary data.</text>
</comment>
<dbReference type="RefSeq" id="WP_173584845.1">
    <property type="nucleotide sequence ID" value="NZ_WOTB01000036.1"/>
</dbReference>
<dbReference type="InterPro" id="IPR016181">
    <property type="entry name" value="Acyl_CoA_acyltransferase"/>
</dbReference>
<sequence>MTEAADGRRAVLIRRTRLDEAALLPALERSAALAFRNIDGLEWVVSHDVTSEAVHGEAIWAGRSWVAVRDGVLVGFALAEDHGDELHLMELAVAHEAQRCGVGAGLVRAVIAAAEEAGKSSVTLTTFAGLPFNEGFYRKLGFERLTADGMSPQLRACVDHEVTLGLPPERRCAMRRVRGEG</sequence>
<dbReference type="InterPro" id="IPR000182">
    <property type="entry name" value="GNAT_dom"/>
</dbReference>
<dbReference type="CDD" id="cd04301">
    <property type="entry name" value="NAT_SF"/>
    <property type="match status" value="1"/>
</dbReference>
<dbReference type="Pfam" id="PF00583">
    <property type="entry name" value="Acetyltransf_1"/>
    <property type="match status" value="1"/>
</dbReference>
<dbReference type="Proteomes" id="UP000635278">
    <property type="component" value="Unassembled WGS sequence"/>
</dbReference>
<dbReference type="Gene3D" id="3.40.630.30">
    <property type="match status" value="1"/>
</dbReference>
<organism evidence="4 5">
    <name type="scientific">Acetobacter musti</name>
    <dbReference type="NCBI Taxonomy" id="864732"/>
    <lineage>
        <taxon>Bacteria</taxon>
        <taxon>Pseudomonadati</taxon>
        <taxon>Pseudomonadota</taxon>
        <taxon>Alphaproteobacteria</taxon>
        <taxon>Acetobacterales</taxon>
        <taxon>Acetobacteraceae</taxon>
        <taxon>Acetobacter</taxon>
    </lineage>
</organism>
<evidence type="ECO:0000313" key="4">
    <source>
        <dbReference type="EMBL" id="NHN86503.1"/>
    </source>
</evidence>
<name>A0ABX0JUQ5_9PROT</name>
<protein>
    <submittedName>
        <fullName evidence="4">GNAT family N-acetyltransferase</fullName>
    </submittedName>
</protein>
<evidence type="ECO:0000259" key="3">
    <source>
        <dbReference type="PROSITE" id="PS51186"/>
    </source>
</evidence>
<dbReference type="PANTHER" id="PTHR43877:SF1">
    <property type="entry name" value="ACETYLTRANSFERASE"/>
    <property type="match status" value="1"/>
</dbReference>
<gene>
    <name evidence="4" type="ORF">GOB93_17955</name>
</gene>
<dbReference type="SUPFAM" id="SSF55729">
    <property type="entry name" value="Acyl-CoA N-acyltransferases (Nat)"/>
    <property type="match status" value="1"/>
</dbReference>
<proteinExistence type="predicted"/>
<keyword evidence="5" id="KW-1185">Reference proteome</keyword>
<accession>A0ABX0JUQ5</accession>
<evidence type="ECO:0000256" key="1">
    <source>
        <dbReference type="ARBA" id="ARBA00022679"/>
    </source>
</evidence>
<feature type="domain" description="N-acetyltransferase" evidence="3">
    <location>
        <begin position="22"/>
        <end position="169"/>
    </location>
</feature>